<feature type="transmembrane region" description="Helical" evidence="4">
    <location>
        <begin position="1077"/>
        <end position="1096"/>
    </location>
</feature>
<dbReference type="InterPro" id="IPR011011">
    <property type="entry name" value="Znf_FYVE_PHD"/>
</dbReference>
<dbReference type="PANTHER" id="PTHR46462">
    <property type="entry name" value="UPSET, ISOFORM A"/>
    <property type="match status" value="1"/>
</dbReference>
<feature type="transmembrane region" description="Helical" evidence="4">
    <location>
        <begin position="1311"/>
        <end position="1330"/>
    </location>
</feature>
<feature type="transmembrane region" description="Helical" evidence="4">
    <location>
        <begin position="1278"/>
        <end position="1299"/>
    </location>
</feature>
<feature type="region of interest" description="Disordered" evidence="3">
    <location>
        <begin position="817"/>
        <end position="859"/>
    </location>
</feature>
<feature type="domain" description="Major facilitator superfamily (MFS) profile" evidence="6">
    <location>
        <begin position="1216"/>
        <end position="1422"/>
    </location>
</feature>
<keyword evidence="4" id="KW-0472">Membrane</keyword>
<feature type="compositionally biased region" description="Polar residues" evidence="3">
    <location>
        <begin position="572"/>
        <end position="594"/>
    </location>
</feature>
<keyword evidence="8" id="KW-1185">Reference proteome</keyword>
<name>A0A1L9RB67_ASPWE</name>
<dbReference type="PROSITE" id="PS50280">
    <property type="entry name" value="SET"/>
    <property type="match status" value="1"/>
</dbReference>
<feature type="region of interest" description="Disordered" evidence="3">
    <location>
        <begin position="454"/>
        <end position="678"/>
    </location>
</feature>
<dbReference type="GO" id="GO:0006355">
    <property type="term" value="P:regulation of DNA-templated transcription"/>
    <property type="evidence" value="ECO:0007669"/>
    <property type="project" value="TreeGrafter"/>
</dbReference>
<dbReference type="SUPFAM" id="SSF103473">
    <property type="entry name" value="MFS general substrate transporter"/>
    <property type="match status" value="1"/>
</dbReference>
<dbReference type="InterPro" id="IPR036259">
    <property type="entry name" value="MFS_trans_sf"/>
</dbReference>
<feature type="transmembrane region" description="Helical" evidence="4">
    <location>
        <begin position="1138"/>
        <end position="1159"/>
    </location>
</feature>
<keyword evidence="4" id="KW-1133">Transmembrane helix</keyword>
<feature type="compositionally biased region" description="Basic and acidic residues" evidence="3">
    <location>
        <begin position="537"/>
        <end position="561"/>
    </location>
</feature>
<dbReference type="GeneID" id="63749351"/>
<organism evidence="7 8">
    <name type="scientific">Aspergillus wentii DTO 134E9</name>
    <dbReference type="NCBI Taxonomy" id="1073089"/>
    <lineage>
        <taxon>Eukaryota</taxon>
        <taxon>Fungi</taxon>
        <taxon>Dikarya</taxon>
        <taxon>Ascomycota</taxon>
        <taxon>Pezizomycotina</taxon>
        <taxon>Eurotiomycetes</taxon>
        <taxon>Eurotiomycetidae</taxon>
        <taxon>Eurotiales</taxon>
        <taxon>Aspergillaceae</taxon>
        <taxon>Aspergillus</taxon>
        <taxon>Aspergillus subgen. Cremei</taxon>
    </lineage>
</organism>
<feature type="region of interest" description="Disordered" evidence="3">
    <location>
        <begin position="98"/>
        <end position="195"/>
    </location>
</feature>
<feature type="transmembrane region" description="Helical" evidence="4">
    <location>
        <begin position="1397"/>
        <end position="1417"/>
    </location>
</feature>
<dbReference type="SUPFAM" id="SSF82199">
    <property type="entry name" value="SET domain"/>
    <property type="match status" value="1"/>
</dbReference>
<dbReference type="Gene3D" id="3.30.40.10">
    <property type="entry name" value="Zinc/RING finger domain, C3HC4 (zinc finger)"/>
    <property type="match status" value="1"/>
</dbReference>
<feature type="transmembrane region" description="Helical" evidence="4">
    <location>
        <begin position="1050"/>
        <end position="1070"/>
    </location>
</feature>
<dbReference type="GO" id="GO:0034967">
    <property type="term" value="C:Set3 complex"/>
    <property type="evidence" value="ECO:0007669"/>
    <property type="project" value="TreeGrafter"/>
</dbReference>
<evidence type="ECO:0000256" key="3">
    <source>
        <dbReference type="SAM" id="MobiDB-lite"/>
    </source>
</evidence>
<dbReference type="PANTHER" id="PTHR46462:SF3">
    <property type="entry name" value="UPSET, ISOFORM A"/>
    <property type="match status" value="1"/>
</dbReference>
<dbReference type="InterPro" id="IPR001214">
    <property type="entry name" value="SET_dom"/>
</dbReference>
<dbReference type="RefSeq" id="XP_040685842.1">
    <property type="nucleotide sequence ID" value="XM_040833503.1"/>
</dbReference>
<keyword evidence="2" id="KW-0156">Chromatin regulator</keyword>
<feature type="transmembrane region" description="Helical" evidence="4">
    <location>
        <begin position="1211"/>
        <end position="1233"/>
    </location>
</feature>
<dbReference type="InterPro" id="IPR011701">
    <property type="entry name" value="MFS"/>
</dbReference>
<feature type="compositionally biased region" description="Basic residues" evidence="3">
    <location>
        <begin position="154"/>
        <end position="163"/>
    </location>
</feature>
<feature type="transmembrane region" description="Helical" evidence="4">
    <location>
        <begin position="1351"/>
        <end position="1377"/>
    </location>
</feature>
<dbReference type="OrthoDB" id="1928087at2759"/>
<sequence>MTDTSSVAITHSTTEQYPVTVPLNSPALNGAVSDSIAPDEEEPYTIKCICAFEDDDGNTVFCEGCETWQHIECYYHARGVPDVHNCVDCEPRSLDGRRATERQRRLREQGDGGDRKTKRSGAKTHKKKTREHGEQVNGFHNRTEPGARDQPPAKKAKTNHHRSSGSISSISGAPALPPDVRKRAATSMSPTKSLGPSIPLYSNEFMNLYERDQGHADMDSNLFVNLPLAADLASWVTEPSALARVTNGRSAQDIFTWTDTELDRSNWPVLSTESITDSTIDVDGKHPTWKILTTRDTVAKDEIVGEITGKIGLLRDYCLDPINRWQELRHPEPFVFFHPQLPLYVDSRHEGSMLRYVRRSCRPNVTMKTYITNEVEYHFCFVAKEDIPANSEITAMWYLDPQLFESTNGLVKQESSDNNTQDAAAICISNVLAHFGGCACDPPPTCLLSSVDRRRHPKSFDPGMKQANGKRKKTKSRPNITPPSTNSRAGSEVNKNPDDDDQADSRSASGSARGQTRSRDLTPTLANEHSGFGESELSAREKRKIAAAEKKFQQLELDQHASTHRKKKRPSGQATTPTVGSSAQAGYFTHQATSIKPLHLDTGSGNPSRSPPSAISPGPPRHGSPRKVSGSSTPPVRSPLGRARYVDSAIQTEPDADDAPPTSPLPSPRRPSFVPLTQRLLKRCHADRLKFEEKVSVSTPFKSDSVAMLSSPTSSTRRIRHPTPPSSSIDKGDVEMKDLDSPTPNVSVRQPQREMDLRDDTSTNPDLDAGSPRSVRDSSRPLLPPPWPSTAAHNARLPLNGHGINLLAPPTPTNKFAPLAAVSPGSGTASSMSPPSTVDHSSQLSVPAPGSGITAPSPVKKKLSLGDYLIRRGSKATPTSEKPQAQATAMLPPPKSPSAQSPANGESAAVDSSRTPTKPSGDAEPSKPESPSSPDVAMKDVPESTHSSHISRSSRDFVYLVIYDEMAYQAWIGKGFKENTLGLDLGWVQVDQKHVAQGQDLLDDMSLVSVIFISFSSSDDAPYVVDRSITISLIEIEQASLPPTDRGRDAWLMLASCCLIQLPVWVTFTLLTRYPHLLRYCVPVGLVLTVAGSVLSSFSVCVWHLIATQGVLCAIGNGLLFSPTTLYLDQWFVQKKGLAYGIMWAAKSISGVALPFIASACLERFGSRTTLRAWAVTTVDKLVTTLLALPFVKPRIPPASSTSARRLDLSFLKLATFWMLQLGNIIQSFGYFLPTTYLPSYTTTAMGLSQTTGTLLVALFNATSVFGGIILGSLCDRFAVTNIMLLSSIGSAVPVFLFWGLSSSSSSSSSAIALLVLFSTTYGFFAGGFSSTWSGVLTQIKRDSPSLETGLVFGLLAGGRGIGNVISGPLSTALIQYGGLGGGNGNGNGYETEYGTLILFTGITAFLGAWSWLWRYLALIRV</sequence>
<dbReference type="VEuPathDB" id="FungiDB:ASPWEDRAFT_31101"/>
<comment type="subcellular location">
    <subcellularLocation>
        <location evidence="1">Membrane</location>
        <topology evidence="1">Multi-pass membrane protein</topology>
    </subcellularLocation>
</comment>
<dbReference type="EMBL" id="KV878215">
    <property type="protein sequence ID" value="OJJ32165.1"/>
    <property type="molecule type" value="Genomic_DNA"/>
</dbReference>
<feature type="region of interest" description="Disordered" evidence="3">
    <location>
        <begin position="704"/>
        <end position="795"/>
    </location>
</feature>
<feature type="compositionally biased region" description="Polar residues" evidence="3">
    <location>
        <begin position="704"/>
        <end position="716"/>
    </location>
</feature>
<keyword evidence="4" id="KW-0812">Transmembrane</keyword>
<accession>A0A1L9RB67</accession>
<reference evidence="8" key="1">
    <citation type="journal article" date="2017" name="Genome Biol.">
        <title>Comparative genomics reveals high biological diversity and specific adaptations in the industrially and medically important fungal genus Aspergillus.</title>
        <authorList>
            <person name="de Vries R.P."/>
            <person name="Riley R."/>
            <person name="Wiebenga A."/>
            <person name="Aguilar-Osorio G."/>
            <person name="Amillis S."/>
            <person name="Uchima C.A."/>
            <person name="Anderluh G."/>
            <person name="Asadollahi M."/>
            <person name="Askin M."/>
            <person name="Barry K."/>
            <person name="Battaglia E."/>
            <person name="Bayram O."/>
            <person name="Benocci T."/>
            <person name="Braus-Stromeyer S.A."/>
            <person name="Caldana C."/>
            <person name="Canovas D."/>
            <person name="Cerqueira G.C."/>
            <person name="Chen F."/>
            <person name="Chen W."/>
            <person name="Choi C."/>
            <person name="Clum A."/>
            <person name="Dos Santos R.A."/>
            <person name="Damasio A.R."/>
            <person name="Diallinas G."/>
            <person name="Emri T."/>
            <person name="Fekete E."/>
            <person name="Flipphi M."/>
            <person name="Freyberg S."/>
            <person name="Gallo A."/>
            <person name="Gournas C."/>
            <person name="Habgood R."/>
            <person name="Hainaut M."/>
            <person name="Harispe M.L."/>
            <person name="Henrissat B."/>
            <person name="Hilden K.S."/>
            <person name="Hope R."/>
            <person name="Hossain A."/>
            <person name="Karabika E."/>
            <person name="Karaffa L."/>
            <person name="Karanyi Z."/>
            <person name="Krasevec N."/>
            <person name="Kuo A."/>
            <person name="Kusch H."/>
            <person name="LaButti K."/>
            <person name="Lagendijk E.L."/>
            <person name="Lapidus A."/>
            <person name="Levasseur A."/>
            <person name="Lindquist E."/>
            <person name="Lipzen A."/>
            <person name="Logrieco A.F."/>
            <person name="MacCabe A."/>
            <person name="Maekelae M.R."/>
            <person name="Malavazi I."/>
            <person name="Melin P."/>
            <person name="Meyer V."/>
            <person name="Mielnichuk N."/>
            <person name="Miskei M."/>
            <person name="Molnar A.P."/>
            <person name="Mule G."/>
            <person name="Ngan C.Y."/>
            <person name="Orejas M."/>
            <person name="Orosz E."/>
            <person name="Ouedraogo J.P."/>
            <person name="Overkamp K.M."/>
            <person name="Park H.-S."/>
            <person name="Perrone G."/>
            <person name="Piumi F."/>
            <person name="Punt P.J."/>
            <person name="Ram A.F."/>
            <person name="Ramon A."/>
            <person name="Rauscher S."/>
            <person name="Record E."/>
            <person name="Riano-Pachon D.M."/>
            <person name="Robert V."/>
            <person name="Roehrig J."/>
            <person name="Ruller R."/>
            <person name="Salamov A."/>
            <person name="Salih N.S."/>
            <person name="Samson R.A."/>
            <person name="Sandor E."/>
            <person name="Sanguinetti M."/>
            <person name="Schuetze T."/>
            <person name="Sepcic K."/>
            <person name="Shelest E."/>
            <person name="Sherlock G."/>
            <person name="Sophianopoulou V."/>
            <person name="Squina F.M."/>
            <person name="Sun H."/>
            <person name="Susca A."/>
            <person name="Todd R.B."/>
            <person name="Tsang A."/>
            <person name="Unkles S.E."/>
            <person name="van de Wiele N."/>
            <person name="van Rossen-Uffink D."/>
            <person name="Oliveira J.V."/>
            <person name="Vesth T.C."/>
            <person name="Visser J."/>
            <person name="Yu J.-H."/>
            <person name="Zhou M."/>
            <person name="Andersen M.R."/>
            <person name="Archer D.B."/>
            <person name="Baker S.E."/>
            <person name="Benoit I."/>
            <person name="Brakhage A.A."/>
            <person name="Braus G.H."/>
            <person name="Fischer R."/>
            <person name="Frisvad J.C."/>
            <person name="Goldman G.H."/>
            <person name="Houbraken J."/>
            <person name="Oakley B."/>
            <person name="Pocsi I."/>
            <person name="Scazzocchio C."/>
            <person name="Seiboth B."/>
            <person name="vanKuyk P.A."/>
            <person name="Wortman J."/>
            <person name="Dyer P.S."/>
            <person name="Grigoriev I.V."/>
        </authorList>
    </citation>
    <scope>NUCLEOTIDE SEQUENCE [LARGE SCALE GENOMIC DNA]</scope>
    <source>
        <strain evidence="8">DTO 134E9</strain>
    </source>
</reference>
<feature type="compositionally biased region" description="Polar residues" evidence="3">
    <location>
        <begin position="876"/>
        <end position="887"/>
    </location>
</feature>
<feature type="compositionally biased region" description="Low complexity" evidence="3">
    <location>
        <begin position="505"/>
        <end position="515"/>
    </location>
</feature>
<dbReference type="Gene3D" id="1.20.1250.20">
    <property type="entry name" value="MFS general substrate transporter like domains"/>
    <property type="match status" value="2"/>
</dbReference>
<dbReference type="InterPro" id="IPR046341">
    <property type="entry name" value="SET_dom_sf"/>
</dbReference>
<dbReference type="GO" id="GO:0006325">
    <property type="term" value="P:chromatin organization"/>
    <property type="evidence" value="ECO:0007669"/>
    <property type="project" value="UniProtKB-KW"/>
</dbReference>
<dbReference type="GO" id="GO:0022857">
    <property type="term" value="F:transmembrane transporter activity"/>
    <property type="evidence" value="ECO:0007669"/>
    <property type="project" value="InterPro"/>
</dbReference>
<dbReference type="PROSITE" id="PS50850">
    <property type="entry name" value="MFS"/>
    <property type="match status" value="1"/>
</dbReference>
<dbReference type="SUPFAM" id="SSF57903">
    <property type="entry name" value="FYVE/PHD zinc finger"/>
    <property type="match status" value="1"/>
</dbReference>
<dbReference type="STRING" id="1073089.A0A1L9RB67"/>
<evidence type="ECO:0000259" key="6">
    <source>
        <dbReference type="PROSITE" id="PS50850"/>
    </source>
</evidence>
<evidence type="ECO:0000259" key="5">
    <source>
        <dbReference type="PROSITE" id="PS50280"/>
    </source>
</evidence>
<feature type="compositionally biased region" description="Basic residues" evidence="3">
    <location>
        <begin position="116"/>
        <end position="130"/>
    </location>
</feature>
<evidence type="ECO:0008006" key="9">
    <source>
        <dbReference type="Google" id="ProtNLM"/>
    </source>
</evidence>
<dbReference type="GO" id="GO:0016020">
    <property type="term" value="C:membrane"/>
    <property type="evidence" value="ECO:0007669"/>
    <property type="project" value="UniProtKB-SubCell"/>
</dbReference>
<dbReference type="GO" id="GO:0070210">
    <property type="term" value="C:Rpd3L-Expanded complex"/>
    <property type="evidence" value="ECO:0007669"/>
    <property type="project" value="TreeGrafter"/>
</dbReference>
<feature type="compositionally biased region" description="Basic and acidic residues" evidence="3">
    <location>
        <begin position="98"/>
        <end position="115"/>
    </location>
</feature>
<feature type="compositionally biased region" description="Basic and acidic residues" evidence="3">
    <location>
        <begin position="730"/>
        <end position="740"/>
    </location>
</feature>
<dbReference type="Gene3D" id="2.170.270.10">
    <property type="entry name" value="SET domain"/>
    <property type="match status" value="1"/>
</dbReference>
<feature type="domain" description="SET" evidence="5">
    <location>
        <begin position="273"/>
        <end position="398"/>
    </location>
</feature>
<dbReference type="Pfam" id="PF07690">
    <property type="entry name" value="MFS_1"/>
    <property type="match status" value="1"/>
</dbReference>
<feature type="compositionally biased region" description="Polar residues" evidence="3">
    <location>
        <begin position="825"/>
        <end position="845"/>
    </location>
</feature>
<feature type="region of interest" description="Disordered" evidence="3">
    <location>
        <begin position="873"/>
        <end position="948"/>
    </location>
</feature>
<dbReference type="InterPro" id="IPR020846">
    <property type="entry name" value="MFS_dom"/>
</dbReference>
<evidence type="ECO:0000256" key="2">
    <source>
        <dbReference type="ARBA" id="ARBA00022853"/>
    </source>
</evidence>
<dbReference type="Pfam" id="PF00856">
    <property type="entry name" value="SET"/>
    <property type="match status" value="1"/>
</dbReference>
<proteinExistence type="predicted"/>
<feature type="transmembrane region" description="Helical" evidence="4">
    <location>
        <begin position="1253"/>
        <end position="1271"/>
    </location>
</feature>
<feature type="compositionally biased region" description="Polar residues" evidence="3">
    <location>
        <begin position="603"/>
        <end position="613"/>
    </location>
</feature>
<protein>
    <recommendedName>
        <fullName evidence="9">SET domain-containing protein</fullName>
    </recommendedName>
</protein>
<evidence type="ECO:0000313" key="7">
    <source>
        <dbReference type="EMBL" id="OJJ32165.1"/>
    </source>
</evidence>
<feature type="compositionally biased region" description="Basic and acidic residues" evidence="3">
    <location>
        <begin position="751"/>
        <end position="761"/>
    </location>
</feature>
<evidence type="ECO:0000256" key="1">
    <source>
        <dbReference type="ARBA" id="ARBA00004141"/>
    </source>
</evidence>
<dbReference type="InterPro" id="IPR013083">
    <property type="entry name" value="Znf_RING/FYVE/PHD"/>
</dbReference>
<feature type="compositionally biased region" description="Polar residues" evidence="3">
    <location>
        <begin position="477"/>
        <end position="489"/>
    </location>
</feature>
<evidence type="ECO:0000313" key="8">
    <source>
        <dbReference type="Proteomes" id="UP000184383"/>
    </source>
</evidence>
<evidence type="ECO:0000256" key="4">
    <source>
        <dbReference type="SAM" id="Phobius"/>
    </source>
</evidence>
<dbReference type="Proteomes" id="UP000184383">
    <property type="component" value="Unassembled WGS sequence"/>
</dbReference>
<gene>
    <name evidence="7" type="ORF">ASPWEDRAFT_31101</name>
</gene>
<dbReference type="SMART" id="SM00317">
    <property type="entry name" value="SET"/>
    <property type="match status" value="1"/>
</dbReference>